<keyword evidence="6 7" id="KW-0472">Membrane</keyword>
<keyword evidence="4 7" id="KW-0812">Transmembrane</keyword>
<evidence type="ECO:0000256" key="6">
    <source>
        <dbReference type="ARBA" id="ARBA00023136"/>
    </source>
</evidence>
<dbReference type="InterPro" id="IPR050901">
    <property type="entry name" value="BP-dep_ABC_trans_perm"/>
</dbReference>
<reference evidence="9" key="1">
    <citation type="journal article" date="2020" name="mSystems">
        <title>Genome- and Community-Level Interaction Insights into Carbon Utilization and Element Cycling Functions of Hydrothermarchaeota in Hydrothermal Sediment.</title>
        <authorList>
            <person name="Zhou Z."/>
            <person name="Liu Y."/>
            <person name="Xu W."/>
            <person name="Pan J."/>
            <person name="Luo Z.H."/>
            <person name="Li M."/>
        </authorList>
    </citation>
    <scope>NUCLEOTIDE SEQUENCE [LARGE SCALE GENOMIC DNA]</scope>
    <source>
        <strain evidence="9">SpSt-716</strain>
    </source>
</reference>
<organism evidence="9">
    <name type="scientific">Candidatus Caldatribacterium californiense</name>
    <dbReference type="NCBI Taxonomy" id="1454726"/>
    <lineage>
        <taxon>Bacteria</taxon>
        <taxon>Pseudomonadati</taxon>
        <taxon>Atribacterota</taxon>
        <taxon>Atribacteria</taxon>
        <taxon>Atribacterales</taxon>
        <taxon>Candidatus Caldatribacteriaceae</taxon>
        <taxon>Candidatus Caldatribacterium</taxon>
    </lineage>
</organism>
<dbReference type="PANTHER" id="PTHR32243">
    <property type="entry name" value="MALTOSE TRANSPORT SYSTEM PERMEASE-RELATED"/>
    <property type="match status" value="1"/>
</dbReference>
<dbReference type="Gene3D" id="1.10.3720.10">
    <property type="entry name" value="MetI-like"/>
    <property type="match status" value="1"/>
</dbReference>
<evidence type="ECO:0000313" key="9">
    <source>
        <dbReference type="EMBL" id="HGI75232.1"/>
    </source>
</evidence>
<comment type="similarity">
    <text evidence="7">Belongs to the binding-protein-dependent transport system permease family.</text>
</comment>
<dbReference type="PANTHER" id="PTHR32243:SF18">
    <property type="entry name" value="INNER MEMBRANE ABC TRANSPORTER PERMEASE PROTEIN YCJP"/>
    <property type="match status" value="1"/>
</dbReference>
<evidence type="ECO:0000256" key="7">
    <source>
        <dbReference type="RuleBase" id="RU363032"/>
    </source>
</evidence>
<feature type="transmembrane region" description="Helical" evidence="7">
    <location>
        <begin position="229"/>
        <end position="252"/>
    </location>
</feature>
<gene>
    <name evidence="9" type="ORF">ENU96_06120</name>
</gene>
<name>A0A7V3YM97_9BACT</name>
<feature type="domain" description="ABC transmembrane type-1" evidence="8">
    <location>
        <begin position="64"/>
        <end position="253"/>
    </location>
</feature>
<feature type="transmembrane region" description="Helical" evidence="7">
    <location>
        <begin position="68"/>
        <end position="89"/>
    </location>
</feature>
<dbReference type="GO" id="GO:0005886">
    <property type="term" value="C:plasma membrane"/>
    <property type="evidence" value="ECO:0007669"/>
    <property type="project" value="UniProtKB-SubCell"/>
</dbReference>
<keyword evidence="3" id="KW-1003">Cell membrane</keyword>
<feature type="transmembrane region" description="Helical" evidence="7">
    <location>
        <begin position="188"/>
        <end position="209"/>
    </location>
</feature>
<evidence type="ECO:0000256" key="3">
    <source>
        <dbReference type="ARBA" id="ARBA00022475"/>
    </source>
</evidence>
<keyword evidence="2 7" id="KW-0813">Transport</keyword>
<evidence type="ECO:0000256" key="2">
    <source>
        <dbReference type="ARBA" id="ARBA00022448"/>
    </source>
</evidence>
<evidence type="ECO:0000256" key="4">
    <source>
        <dbReference type="ARBA" id="ARBA00022692"/>
    </source>
</evidence>
<feature type="transmembrane region" description="Helical" evidence="7">
    <location>
        <begin position="7"/>
        <end position="26"/>
    </location>
</feature>
<sequence length="267" mass="30092">MKGRLRYVVLTVALVFFLFPIAWIVLTSFKVPEEFLAHPPKWIPKRPTLTHYISVSNLGGYRALKNTLVIASFATAISIALGTPCAYSLARFNVGGKNLPLWFLSHRMLPPITVAFPAFLLFRSLGWIDTYQAIVTMHLTANLPYVIWMMRSFFKDIPVEIEESAQIDGCSTFQVFWKISLPLSAPGLIATAIFCFTFSWCELLFGLVLSRTEVVPLSVQLPRYFGQQMTFWGEIGALSTLSMLPIFTLVLLMQRFLVRGLTLGAIK</sequence>
<evidence type="ECO:0000259" key="8">
    <source>
        <dbReference type="PROSITE" id="PS50928"/>
    </source>
</evidence>
<feature type="transmembrane region" description="Helical" evidence="7">
    <location>
        <begin position="101"/>
        <end position="122"/>
    </location>
</feature>
<dbReference type="InterPro" id="IPR000515">
    <property type="entry name" value="MetI-like"/>
</dbReference>
<accession>A0A7V3YM97</accession>
<dbReference type="InterPro" id="IPR035906">
    <property type="entry name" value="MetI-like_sf"/>
</dbReference>
<dbReference type="CDD" id="cd06261">
    <property type="entry name" value="TM_PBP2"/>
    <property type="match status" value="1"/>
</dbReference>
<dbReference type="GO" id="GO:0055085">
    <property type="term" value="P:transmembrane transport"/>
    <property type="evidence" value="ECO:0007669"/>
    <property type="project" value="InterPro"/>
</dbReference>
<dbReference type="SUPFAM" id="SSF161098">
    <property type="entry name" value="MetI-like"/>
    <property type="match status" value="1"/>
</dbReference>
<dbReference type="Pfam" id="PF00528">
    <property type="entry name" value="BPD_transp_1"/>
    <property type="match status" value="1"/>
</dbReference>
<comment type="caution">
    <text evidence="9">The sequence shown here is derived from an EMBL/GenBank/DDBJ whole genome shotgun (WGS) entry which is preliminary data.</text>
</comment>
<protein>
    <submittedName>
        <fullName evidence="9">Carbohydrate ABC transporter permease</fullName>
    </submittedName>
</protein>
<proteinExistence type="inferred from homology"/>
<dbReference type="EMBL" id="DTEN01000237">
    <property type="protein sequence ID" value="HGI75232.1"/>
    <property type="molecule type" value="Genomic_DNA"/>
</dbReference>
<dbReference type="AlphaFoldDB" id="A0A7V3YM97"/>
<comment type="subcellular location">
    <subcellularLocation>
        <location evidence="1 7">Cell membrane</location>
        <topology evidence="1 7">Multi-pass membrane protein</topology>
    </subcellularLocation>
</comment>
<evidence type="ECO:0000256" key="1">
    <source>
        <dbReference type="ARBA" id="ARBA00004651"/>
    </source>
</evidence>
<keyword evidence="5 7" id="KW-1133">Transmembrane helix</keyword>
<dbReference type="PROSITE" id="PS50928">
    <property type="entry name" value="ABC_TM1"/>
    <property type="match status" value="1"/>
</dbReference>
<evidence type="ECO:0000256" key="5">
    <source>
        <dbReference type="ARBA" id="ARBA00022989"/>
    </source>
</evidence>